<dbReference type="EMBL" id="LAVV01003832">
    <property type="protein sequence ID" value="KNZ61883.1"/>
    <property type="molecule type" value="Genomic_DNA"/>
</dbReference>
<organism evidence="2 3">
    <name type="scientific">Puccinia sorghi</name>
    <dbReference type="NCBI Taxonomy" id="27349"/>
    <lineage>
        <taxon>Eukaryota</taxon>
        <taxon>Fungi</taxon>
        <taxon>Dikarya</taxon>
        <taxon>Basidiomycota</taxon>
        <taxon>Pucciniomycotina</taxon>
        <taxon>Pucciniomycetes</taxon>
        <taxon>Pucciniales</taxon>
        <taxon>Pucciniaceae</taxon>
        <taxon>Puccinia</taxon>
    </lineage>
</organism>
<dbReference type="Proteomes" id="UP000037035">
    <property type="component" value="Unassembled WGS sequence"/>
</dbReference>
<name>A0A0L6VMA8_9BASI</name>
<feature type="compositionally biased region" description="Low complexity" evidence="1">
    <location>
        <begin position="30"/>
        <end position="40"/>
    </location>
</feature>
<feature type="region of interest" description="Disordered" evidence="1">
    <location>
        <begin position="1"/>
        <end position="83"/>
    </location>
</feature>
<proteinExistence type="predicted"/>
<protein>
    <submittedName>
        <fullName evidence="2">Uncharacterized protein</fullName>
    </submittedName>
</protein>
<feature type="compositionally biased region" description="Basic and acidic residues" evidence="1">
    <location>
        <begin position="60"/>
        <end position="69"/>
    </location>
</feature>
<dbReference type="VEuPathDB" id="FungiDB:VP01_1344g2"/>
<sequence>MVADLGLIRASAIPRSPQPNNSAIAHGNMPSSSSSYSSPSAHDQTVDSDMSSNGSNHLPTDLENKEALVRKPPPTKPLDLASYFNDLPHQIDSERRKRSNHSISIVRPARRPLRLKGVPKSRSRRNTTLTVPPSRDEKLGFYDEEDSTDAEDEADAAWVQERWNQLMDRQRLAEADVRRTILNRDRLGPSVRPVLFLPEDRPFDAQLERRFLTATTSLSLPPQELSRWLDSADTCTLPLPTLGVQLRMMNEKR</sequence>
<dbReference type="AlphaFoldDB" id="A0A0L6VMA8"/>
<comment type="caution">
    <text evidence="2">The sequence shown here is derived from an EMBL/GenBank/DDBJ whole genome shotgun (WGS) entry which is preliminary data.</text>
</comment>
<reference evidence="2 3" key="1">
    <citation type="submission" date="2015-08" db="EMBL/GenBank/DDBJ databases">
        <title>Next Generation Sequencing and Analysis of the Genome of Puccinia sorghi L Schw, the Causal Agent of Maize Common Rust.</title>
        <authorList>
            <person name="Rochi L."/>
            <person name="Burguener G."/>
            <person name="Darino M."/>
            <person name="Turjanski A."/>
            <person name="Kreff E."/>
            <person name="Dieguez M.J."/>
            <person name="Sacco F."/>
        </authorList>
    </citation>
    <scope>NUCLEOTIDE SEQUENCE [LARGE SCALE GENOMIC DNA]</scope>
    <source>
        <strain evidence="2 3">RO10H11247</strain>
    </source>
</reference>
<dbReference type="OrthoDB" id="2507692at2759"/>
<feature type="compositionally biased region" description="Polar residues" evidence="1">
    <location>
        <begin position="41"/>
        <end position="58"/>
    </location>
</feature>
<accession>A0A0L6VMA8</accession>
<evidence type="ECO:0000256" key="1">
    <source>
        <dbReference type="SAM" id="MobiDB-lite"/>
    </source>
</evidence>
<evidence type="ECO:0000313" key="3">
    <source>
        <dbReference type="Proteomes" id="UP000037035"/>
    </source>
</evidence>
<keyword evidence="3" id="KW-1185">Reference proteome</keyword>
<gene>
    <name evidence="2" type="ORF">VP01_1344g2</name>
</gene>
<evidence type="ECO:0000313" key="2">
    <source>
        <dbReference type="EMBL" id="KNZ61883.1"/>
    </source>
</evidence>
<feature type="region of interest" description="Disordered" evidence="1">
    <location>
        <begin position="119"/>
        <end position="140"/>
    </location>
</feature>